<dbReference type="EMBL" id="ML977155">
    <property type="protein sequence ID" value="KAF1986823.1"/>
    <property type="molecule type" value="Genomic_DNA"/>
</dbReference>
<dbReference type="Pfam" id="PF23189">
    <property type="entry name" value="UPF0261_C"/>
    <property type="match status" value="1"/>
</dbReference>
<protein>
    <submittedName>
        <fullName evidence="3">Uncharacterized protein</fullName>
    </submittedName>
</protein>
<evidence type="ECO:0000259" key="2">
    <source>
        <dbReference type="Pfam" id="PF23189"/>
    </source>
</evidence>
<dbReference type="PANTHER" id="PTHR31862:SF1">
    <property type="entry name" value="UPF0261 DOMAIN PROTEIN (AFU_ORTHOLOGUE AFUA_1G10120)"/>
    <property type="match status" value="1"/>
</dbReference>
<organism evidence="3 4">
    <name type="scientific">Aulographum hederae CBS 113979</name>
    <dbReference type="NCBI Taxonomy" id="1176131"/>
    <lineage>
        <taxon>Eukaryota</taxon>
        <taxon>Fungi</taxon>
        <taxon>Dikarya</taxon>
        <taxon>Ascomycota</taxon>
        <taxon>Pezizomycotina</taxon>
        <taxon>Dothideomycetes</taxon>
        <taxon>Pleosporomycetidae</taxon>
        <taxon>Aulographales</taxon>
        <taxon>Aulographaceae</taxon>
    </lineage>
</organism>
<dbReference type="InterPro" id="IPR051353">
    <property type="entry name" value="Tobamovirus_resist_UPF0261"/>
</dbReference>
<dbReference type="PANTHER" id="PTHR31862">
    <property type="entry name" value="UPF0261 DOMAIN PROTEIN (AFU_ORTHOLOGUE AFUA_1G10120)"/>
    <property type="match status" value="1"/>
</dbReference>
<dbReference type="Gene3D" id="3.40.50.12020">
    <property type="entry name" value="Uncharacterised protein family UPF0261, NN domain"/>
    <property type="match status" value="1"/>
</dbReference>
<evidence type="ECO:0000313" key="3">
    <source>
        <dbReference type="EMBL" id="KAF1986823.1"/>
    </source>
</evidence>
<sequence>MAHVVLFGTCNTKLHELLFLHSRILQQLPDATITFIDVGRKPSSNPAINVSHADLLANASSTSDLSSLDRADLLAELASLTTSYLSTLQTQNPFHAIVSAGGSGGTSLASSVMRTLPLGLPKLIVSTVAAGETKEIVGESDIILLPSIVDVAGLNGLLQTILSNAAAAISGMAQAYKQRSEESGKEKGDKKVVRLGITMFGVTTPCVDHVRAFIDEKYPGKVETFVFHATGTGGKAMERLIEEDGLDAVLDLTTTEICDYIAGGNMSAGPDRLEAAAKRSIPLVLSVGACDMVNFGPWRTVPERYSERKLLKHNENVTLMRTNVEENKQVGRFIVERLLQSPNKELVKVWIPRGGVSIVSVPGGPFADEKADEALFTTLQEGLANSGIEMVDKQMAINDEDFARGVAAQILGLVGLDSD</sequence>
<dbReference type="NCBIfam" id="NF002674">
    <property type="entry name" value="PRK02399.1-2"/>
    <property type="match status" value="1"/>
</dbReference>
<evidence type="ECO:0000313" key="4">
    <source>
        <dbReference type="Proteomes" id="UP000800041"/>
    </source>
</evidence>
<gene>
    <name evidence="3" type="ORF">K402DRAFT_67301</name>
</gene>
<name>A0A6G1H0S1_9PEZI</name>
<evidence type="ECO:0000259" key="1">
    <source>
        <dbReference type="Pfam" id="PF06792"/>
    </source>
</evidence>
<dbReference type="Gene3D" id="3.40.50.12030">
    <property type="entry name" value="Uncharacterised protein family UPF0261, NC domain"/>
    <property type="match status" value="1"/>
</dbReference>
<accession>A0A6G1H0S1</accession>
<dbReference type="CDD" id="cd15488">
    <property type="entry name" value="Tm-1-like"/>
    <property type="match status" value="1"/>
</dbReference>
<dbReference type="Proteomes" id="UP000800041">
    <property type="component" value="Unassembled WGS sequence"/>
</dbReference>
<reference evidence="3" key="1">
    <citation type="journal article" date="2020" name="Stud. Mycol.">
        <title>101 Dothideomycetes genomes: a test case for predicting lifestyles and emergence of pathogens.</title>
        <authorList>
            <person name="Haridas S."/>
            <person name="Albert R."/>
            <person name="Binder M."/>
            <person name="Bloem J."/>
            <person name="Labutti K."/>
            <person name="Salamov A."/>
            <person name="Andreopoulos B."/>
            <person name="Baker S."/>
            <person name="Barry K."/>
            <person name="Bills G."/>
            <person name="Bluhm B."/>
            <person name="Cannon C."/>
            <person name="Castanera R."/>
            <person name="Culley D."/>
            <person name="Daum C."/>
            <person name="Ezra D."/>
            <person name="Gonzalez J."/>
            <person name="Henrissat B."/>
            <person name="Kuo A."/>
            <person name="Liang C."/>
            <person name="Lipzen A."/>
            <person name="Lutzoni F."/>
            <person name="Magnuson J."/>
            <person name="Mondo S."/>
            <person name="Nolan M."/>
            <person name="Ohm R."/>
            <person name="Pangilinan J."/>
            <person name="Park H.-J."/>
            <person name="Ramirez L."/>
            <person name="Alfaro M."/>
            <person name="Sun H."/>
            <person name="Tritt A."/>
            <person name="Yoshinaga Y."/>
            <person name="Zwiers L.-H."/>
            <person name="Turgeon B."/>
            <person name="Goodwin S."/>
            <person name="Spatafora J."/>
            <person name="Crous P."/>
            <person name="Grigoriev I."/>
        </authorList>
    </citation>
    <scope>NUCLEOTIDE SEQUENCE</scope>
    <source>
        <strain evidence="3">CBS 113979</strain>
    </source>
</reference>
<feature type="domain" description="UPF0261" evidence="1">
    <location>
        <begin position="3"/>
        <end position="177"/>
    </location>
</feature>
<dbReference type="InterPro" id="IPR008322">
    <property type="entry name" value="UPF0261"/>
</dbReference>
<dbReference type="PIRSF" id="PIRSF033271">
    <property type="entry name" value="UCP033271"/>
    <property type="match status" value="1"/>
</dbReference>
<keyword evidence="4" id="KW-1185">Reference proteome</keyword>
<dbReference type="InterPro" id="IPR056778">
    <property type="entry name" value="UPF0261_C"/>
</dbReference>
<dbReference type="InterPro" id="IPR044122">
    <property type="entry name" value="UPF0261_N"/>
</dbReference>
<proteinExistence type="predicted"/>
<dbReference type="AlphaFoldDB" id="A0A6G1H0S1"/>
<feature type="domain" description="UPF0261" evidence="2">
    <location>
        <begin position="194"/>
        <end position="412"/>
    </location>
</feature>
<dbReference type="Pfam" id="PF06792">
    <property type="entry name" value="UPF0261"/>
    <property type="match status" value="1"/>
</dbReference>
<dbReference type="OrthoDB" id="10264588at2759"/>